<evidence type="ECO:0000313" key="14">
    <source>
        <dbReference type="Proteomes" id="UP000766904"/>
    </source>
</evidence>
<dbReference type="GO" id="GO:0005886">
    <property type="term" value="C:plasma membrane"/>
    <property type="evidence" value="ECO:0007669"/>
    <property type="project" value="UniProtKB-SubCell"/>
</dbReference>
<evidence type="ECO:0000256" key="4">
    <source>
        <dbReference type="ARBA" id="ARBA00022475"/>
    </source>
</evidence>
<evidence type="ECO:0000256" key="3">
    <source>
        <dbReference type="ARBA" id="ARBA00022449"/>
    </source>
</evidence>
<dbReference type="GO" id="GO:0015386">
    <property type="term" value="F:potassium:proton antiporter activity"/>
    <property type="evidence" value="ECO:0007669"/>
    <property type="project" value="TreeGrafter"/>
</dbReference>
<dbReference type="Proteomes" id="UP000766904">
    <property type="component" value="Unassembled WGS sequence"/>
</dbReference>
<dbReference type="GO" id="GO:0051453">
    <property type="term" value="P:regulation of intracellular pH"/>
    <property type="evidence" value="ECO:0007669"/>
    <property type="project" value="TreeGrafter"/>
</dbReference>
<feature type="transmembrane region" description="Helical" evidence="11">
    <location>
        <begin position="192"/>
        <end position="214"/>
    </location>
</feature>
<dbReference type="PANTHER" id="PTHR10110:SF195">
    <property type="entry name" value="NA(+)_H(+) ANTIPORTER NHAS2"/>
    <property type="match status" value="1"/>
</dbReference>
<name>A0A8J8TRP3_9EURY</name>
<sequence length="570" mass="60986">MSVLETVLVELVVVLLVATTVGVALSRIANIPYTIALLLVGFGASVIGIPHTIGLTEEIILLVVLPALLFQGGANVDLQRLRENLLPVVLLAGPGLVLSILVLGVLGRYAFGYSLLFAAMIMPTDAVSVVAVFEDVGAPKQLSTVVESESLLNDGVGVAVFTTILAVVAEAFQRGISPAEFASAADLAWSIGFELLGASLGGFLVGVVAGYLVYRTMVVADDAMLGVTLTVVLAYGSYFLADALGASGAIAAVVAGLLIGDRGETEALDPQTRITVATTWGAVAFLLNTLLFVLIGLETPIDAFVDNAGLVLVAFVLVVLSRFVVVYPLVTVANRWLADPLSRSSQHVVGWSGLHASIPIALVLGLPADLPIALREELRVLVFGVAAFSLLVQGLTIAPLLERLGIGRRPPADAVYRLLTARLCGVDAALESASRLHRTEDLPTDLYVEFCETYGWEKRRLETAISQLLERYPSVRRRAELAGERRVLESEKEAVMEAIKSGVVEGEDADRLLETVDARLERVEAGESNVQRLEERGFREFWRDAIDAYDIDVDEPQLDGHEGRSNPDDE</sequence>
<keyword evidence="6 11" id="KW-1133">Transmembrane helix</keyword>
<feature type="transmembrane region" description="Helical" evidence="11">
    <location>
        <begin position="6"/>
        <end position="26"/>
    </location>
</feature>
<evidence type="ECO:0000256" key="2">
    <source>
        <dbReference type="ARBA" id="ARBA00022448"/>
    </source>
</evidence>
<comment type="caution">
    <text evidence="13">The sequence shown here is derived from an EMBL/GenBank/DDBJ whole genome shotgun (WGS) entry which is preliminary data.</text>
</comment>
<dbReference type="GO" id="GO:0098719">
    <property type="term" value="P:sodium ion import across plasma membrane"/>
    <property type="evidence" value="ECO:0007669"/>
    <property type="project" value="TreeGrafter"/>
</dbReference>
<evidence type="ECO:0000256" key="6">
    <source>
        <dbReference type="ARBA" id="ARBA00022989"/>
    </source>
</evidence>
<protein>
    <submittedName>
        <fullName evidence="13">Sodium:proton antiporter</fullName>
    </submittedName>
</protein>
<dbReference type="RefSeq" id="WP_148858705.1">
    <property type="nucleotide sequence ID" value="NZ_PHNJ01000007.1"/>
</dbReference>
<feature type="transmembrane region" description="Helical" evidence="11">
    <location>
        <begin position="349"/>
        <end position="368"/>
    </location>
</feature>
<evidence type="ECO:0000256" key="5">
    <source>
        <dbReference type="ARBA" id="ARBA00022692"/>
    </source>
</evidence>
<feature type="transmembrane region" description="Helical" evidence="11">
    <location>
        <begin position="33"/>
        <end position="53"/>
    </location>
</feature>
<comment type="subcellular location">
    <subcellularLocation>
        <location evidence="1">Cell membrane</location>
        <topology evidence="1">Multi-pass membrane protein</topology>
    </subcellularLocation>
</comment>
<feature type="transmembrane region" description="Helical" evidence="11">
    <location>
        <begin position="279"/>
        <end position="297"/>
    </location>
</feature>
<evidence type="ECO:0000256" key="7">
    <source>
        <dbReference type="ARBA" id="ARBA00023053"/>
    </source>
</evidence>
<organism evidence="13 14">
    <name type="scientific">Natronococcus pandeyae</name>
    <dbReference type="NCBI Taxonomy" id="2055836"/>
    <lineage>
        <taxon>Archaea</taxon>
        <taxon>Methanobacteriati</taxon>
        <taxon>Methanobacteriota</taxon>
        <taxon>Stenosarchaea group</taxon>
        <taxon>Halobacteria</taxon>
        <taxon>Halobacteriales</taxon>
        <taxon>Natrialbaceae</taxon>
        <taxon>Natronococcus</taxon>
    </lineage>
</organism>
<dbReference type="InterPro" id="IPR018422">
    <property type="entry name" value="Cation/H_exchanger_CPA1"/>
</dbReference>
<dbReference type="OrthoDB" id="11709at2157"/>
<dbReference type="InterPro" id="IPR006153">
    <property type="entry name" value="Cation/H_exchanger_TM"/>
</dbReference>
<dbReference type="GO" id="GO:0015385">
    <property type="term" value="F:sodium:proton antiporter activity"/>
    <property type="evidence" value="ECO:0007669"/>
    <property type="project" value="InterPro"/>
</dbReference>
<keyword evidence="14" id="KW-1185">Reference proteome</keyword>
<reference evidence="13" key="1">
    <citation type="submission" date="2017-11" db="EMBL/GenBank/DDBJ databases">
        <authorList>
            <person name="Kajale S.C."/>
            <person name="Sharma A."/>
        </authorList>
    </citation>
    <scope>NUCLEOTIDE SEQUENCE</scope>
    <source>
        <strain evidence="13">LS1_42</strain>
    </source>
</reference>
<feature type="transmembrane region" description="Helical" evidence="11">
    <location>
        <begin position="154"/>
        <end position="172"/>
    </location>
</feature>
<evidence type="ECO:0000256" key="10">
    <source>
        <dbReference type="ARBA" id="ARBA00023201"/>
    </source>
</evidence>
<gene>
    <name evidence="13" type="ORF">CV102_14500</name>
</gene>
<keyword evidence="2" id="KW-0813">Transport</keyword>
<evidence type="ECO:0000256" key="9">
    <source>
        <dbReference type="ARBA" id="ARBA00023136"/>
    </source>
</evidence>
<feature type="domain" description="Cation/H+ exchanger transmembrane" evidence="12">
    <location>
        <begin position="16"/>
        <end position="402"/>
    </location>
</feature>
<keyword evidence="10" id="KW-0739">Sodium transport</keyword>
<feature type="transmembrane region" description="Helical" evidence="11">
    <location>
        <begin position="309"/>
        <end position="329"/>
    </location>
</feature>
<dbReference type="EMBL" id="PHNJ01000007">
    <property type="protein sequence ID" value="TYL37929.1"/>
    <property type="molecule type" value="Genomic_DNA"/>
</dbReference>
<dbReference type="PANTHER" id="PTHR10110">
    <property type="entry name" value="SODIUM/HYDROGEN EXCHANGER"/>
    <property type="match status" value="1"/>
</dbReference>
<evidence type="ECO:0000256" key="11">
    <source>
        <dbReference type="SAM" id="Phobius"/>
    </source>
</evidence>
<keyword evidence="5 11" id="KW-0812">Transmembrane</keyword>
<keyword evidence="3" id="KW-0050">Antiport</keyword>
<evidence type="ECO:0000256" key="8">
    <source>
        <dbReference type="ARBA" id="ARBA00023065"/>
    </source>
</evidence>
<keyword evidence="9 11" id="KW-0472">Membrane</keyword>
<evidence type="ECO:0000313" key="13">
    <source>
        <dbReference type="EMBL" id="TYL37929.1"/>
    </source>
</evidence>
<feature type="transmembrane region" description="Helical" evidence="11">
    <location>
        <begin position="380"/>
        <end position="401"/>
    </location>
</feature>
<proteinExistence type="predicted"/>
<feature type="transmembrane region" description="Helical" evidence="11">
    <location>
        <begin position="226"/>
        <end position="259"/>
    </location>
</feature>
<keyword evidence="4" id="KW-1003">Cell membrane</keyword>
<keyword evidence="8" id="KW-0406">Ion transport</keyword>
<feature type="transmembrane region" description="Helical" evidence="11">
    <location>
        <begin position="59"/>
        <end position="78"/>
    </location>
</feature>
<accession>A0A8J8TRP3</accession>
<feature type="transmembrane region" description="Helical" evidence="11">
    <location>
        <begin position="85"/>
        <end position="106"/>
    </location>
</feature>
<feature type="transmembrane region" description="Helical" evidence="11">
    <location>
        <begin position="112"/>
        <end position="133"/>
    </location>
</feature>
<dbReference type="AlphaFoldDB" id="A0A8J8TRP3"/>
<evidence type="ECO:0000256" key="1">
    <source>
        <dbReference type="ARBA" id="ARBA00004651"/>
    </source>
</evidence>
<dbReference type="Pfam" id="PF00999">
    <property type="entry name" value="Na_H_Exchanger"/>
    <property type="match status" value="1"/>
</dbReference>
<evidence type="ECO:0000259" key="12">
    <source>
        <dbReference type="Pfam" id="PF00999"/>
    </source>
</evidence>
<dbReference type="Gene3D" id="6.10.140.1330">
    <property type="match status" value="1"/>
</dbReference>
<keyword evidence="7" id="KW-0915">Sodium</keyword>